<evidence type="ECO:0000313" key="3">
    <source>
        <dbReference type="Proteomes" id="UP001054889"/>
    </source>
</evidence>
<evidence type="ECO:0000256" key="1">
    <source>
        <dbReference type="SAM" id="MobiDB-lite"/>
    </source>
</evidence>
<feature type="region of interest" description="Disordered" evidence="1">
    <location>
        <begin position="1"/>
        <end position="62"/>
    </location>
</feature>
<comment type="caution">
    <text evidence="2">The sequence shown here is derived from an EMBL/GenBank/DDBJ whole genome shotgun (WGS) entry which is preliminary data.</text>
</comment>
<evidence type="ECO:0000313" key="2">
    <source>
        <dbReference type="EMBL" id="GJN17724.1"/>
    </source>
</evidence>
<reference evidence="2" key="1">
    <citation type="journal article" date="2018" name="DNA Res.">
        <title>Multiple hybrid de novo genome assembly of finger millet, an orphan allotetraploid crop.</title>
        <authorList>
            <person name="Hatakeyama M."/>
            <person name="Aluri S."/>
            <person name="Balachadran M.T."/>
            <person name="Sivarajan S.R."/>
            <person name="Patrignani A."/>
            <person name="Gruter S."/>
            <person name="Poveda L."/>
            <person name="Shimizu-Inatsugi R."/>
            <person name="Baeten J."/>
            <person name="Francoijs K.J."/>
            <person name="Nataraja K.N."/>
            <person name="Reddy Y.A.N."/>
            <person name="Phadnis S."/>
            <person name="Ravikumar R.L."/>
            <person name="Schlapbach R."/>
            <person name="Sreeman S.M."/>
            <person name="Shimizu K.K."/>
        </authorList>
    </citation>
    <scope>NUCLEOTIDE SEQUENCE</scope>
</reference>
<gene>
    <name evidence="2" type="primary">gb04817</name>
    <name evidence="2" type="ORF">PR202_gb04817</name>
</gene>
<keyword evidence="3" id="KW-1185">Reference proteome</keyword>
<dbReference type="EMBL" id="BQKI01000073">
    <property type="protein sequence ID" value="GJN17724.1"/>
    <property type="molecule type" value="Genomic_DNA"/>
</dbReference>
<sequence length="62" mass="6663">MDSSSETLAAAAGKARNAVQTRETSEQASGADDVAFPAAAETARGRRRNGRRRRWWWGGIGS</sequence>
<proteinExistence type="predicted"/>
<dbReference type="Proteomes" id="UP001054889">
    <property type="component" value="Unassembled WGS sequence"/>
</dbReference>
<reference evidence="2" key="2">
    <citation type="submission" date="2021-12" db="EMBL/GenBank/DDBJ databases">
        <title>Resequencing data analysis of finger millet.</title>
        <authorList>
            <person name="Hatakeyama M."/>
            <person name="Aluri S."/>
            <person name="Balachadran M.T."/>
            <person name="Sivarajan S.R."/>
            <person name="Poveda L."/>
            <person name="Shimizu-Inatsugi R."/>
            <person name="Schlapbach R."/>
            <person name="Sreeman S.M."/>
            <person name="Shimizu K.K."/>
        </authorList>
    </citation>
    <scope>NUCLEOTIDE SEQUENCE</scope>
</reference>
<feature type="compositionally biased region" description="Polar residues" evidence="1">
    <location>
        <begin position="18"/>
        <end position="28"/>
    </location>
</feature>
<name>A0AAV5E3U4_ELECO</name>
<protein>
    <submittedName>
        <fullName evidence="2">Uncharacterized protein</fullName>
    </submittedName>
</protein>
<accession>A0AAV5E3U4</accession>
<dbReference type="AlphaFoldDB" id="A0AAV5E3U4"/>
<organism evidence="2 3">
    <name type="scientific">Eleusine coracana subsp. coracana</name>
    <dbReference type="NCBI Taxonomy" id="191504"/>
    <lineage>
        <taxon>Eukaryota</taxon>
        <taxon>Viridiplantae</taxon>
        <taxon>Streptophyta</taxon>
        <taxon>Embryophyta</taxon>
        <taxon>Tracheophyta</taxon>
        <taxon>Spermatophyta</taxon>
        <taxon>Magnoliopsida</taxon>
        <taxon>Liliopsida</taxon>
        <taxon>Poales</taxon>
        <taxon>Poaceae</taxon>
        <taxon>PACMAD clade</taxon>
        <taxon>Chloridoideae</taxon>
        <taxon>Cynodonteae</taxon>
        <taxon>Eleusininae</taxon>
        <taxon>Eleusine</taxon>
    </lineage>
</organism>
<feature type="compositionally biased region" description="Basic residues" evidence="1">
    <location>
        <begin position="45"/>
        <end position="55"/>
    </location>
</feature>